<sequence>MKKCSSTVLKYNDQLLVNIIKTVTADSKESYFIRAILLKVQEGKIIKHLVSFLNGELLSENEVPSNEQVVEIPVYEETTESTESVTVQEIDDCWYDGCCAFRYNGLPWNPLVKYNCCGRGCGSGTPVNALDRCCRTHDYCYSSYKSYPDRCNCDANLVSCASNTDEAGTDRVIAAFIFMQAIHGC</sequence>
<feature type="domain" description="Phospholipase A2-like" evidence="3">
    <location>
        <begin position="111"/>
        <end position="166"/>
    </location>
</feature>
<comment type="caution">
    <text evidence="4">The sequence shown here is derived from an EMBL/GenBank/DDBJ whole genome shotgun (WGS) entry which is preliminary data.</text>
</comment>
<evidence type="ECO:0000313" key="4">
    <source>
        <dbReference type="EMBL" id="MEB3752710.1"/>
    </source>
</evidence>
<organism evidence="4 5">
    <name type="scientific">Geobacillus icigianus</name>
    <dbReference type="NCBI Taxonomy" id="1430331"/>
    <lineage>
        <taxon>Bacteria</taxon>
        <taxon>Bacillati</taxon>
        <taxon>Bacillota</taxon>
        <taxon>Bacilli</taxon>
        <taxon>Bacillales</taxon>
        <taxon>Anoxybacillaceae</taxon>
        <taxon>Geobacillus</taxon>
    </lineage>
</organism>
<dbReference type="InterPro" id="IPR013607">
    <property type="entry name" value="Phospholipase_A2-like"/>
</dbReference>
<comment type="subcellular location">
    <subcellularLocation>
        <location evidence="1">Secreted</location>
    </subcellularLocation>
</comment>
<evidence type="ECO:0000259" key="3">
    <source>
        <dbReference type="Pfam" id="PF08398"/>
    </source>
</evidence>
<dbReference type="Gene3D" id="1.20.90.10">
    <property type="entry name" value="Phospholipase A2 domain"/>
    <property type="match status" value="1"/>
</dbReference>
<dbReference type="Proteomes" id="UP000029267">
    <property type="component" value="Unassembled WGS sequence"/>
</dbReference>
<dbReference type="RefSeq" id="WP_324699564.1">
    <property type="nucleotide sequence ID" value="NZ_JPYA02000008.1"/>
</dbReference>
<reference evidence="4 5" key="1">
    <citation type="journal article" date="2014" name="Genome Announc.">
        <title>Draft Genome Sequence of Geobacillus icigianus Strain G1w1T Isolated from Hot Springs in the Valley of Geysers, Kamchatka (Russian Federation).</title>
        <authorList>
            <person name="Bryanskaya A.V."/>
            <person name="Rozanov A.S."/>
            <person name="Logacheva M.D."/>
            <person name="Kotenko A.V."/>
            <person name="Peltek S.E."/>
        </authorList>
    </citation>
    <scope>NUCLEOTIDE SEQUENCE [LARGE SCALE GENOMIC DNA]</scope>
    <source>
        <strain evidence="4 5">G1w1</strain>
    </source>
</reference>
<dbReference type="InterPro" id="IPR036444">
    <property type="entry name" value="PLipase_A2_dom_sf"/>
</dbReference>
<keyword evidence="2" id="KW-0964">Secreted</keyword>
<name>A0ABU6BLE0_9BACL</name>
<accession>A0ABU6BLE0</accession>
<evidence type="ECO:0000256" key="1">
    <source>
        <dbReference type="ARBA" id="ARBA00004613"/>
    </source>
</evidence>
<gene>
    <name evidence="4" type="ORF">EP10_003648</name>
</gene>
<dbReference type="Pfam" id="PF08398">
    <property type="entry name" value="Phospholip_A2_4"/>
    <property type="match status" value="1"/>
</dbReference>
<proteinExistence type="predicted"/>
<dbReference type="PROSITE" id="PS00118">
    <property type="entry name" value="PA2_HIS"/>
    <property type="match status" value="1"/>
</dbReference>
<dbReference type="SUPFAM" id="SSF48619">
    <property type="entry name" value="Phospholipase A2, PLA2"/>
    <property type="match status" value="1"/>
</dbReference>
<evidence type="ECO:0000256" key="2">
    <source>
        <dbReference type="ARBA" id="ARBA00022525"/>
    </source>
</evidence>
<dbReference type="EMBL" id="JPYA02000008">
    <property type="protein sequence ID" value="MEB3752710.1"/>
    <property type="molecule type" value="Genomic_DNA"/>
</dbReference>
<keyword evidence="5" id="KW-1185">Reference proteome</keyword>
<protein>
    <recommendedName>
        <fullName evidence="3">Phospholipase A2-like domain-containing protein</fullName>
    </recommendedName>
</protein>
<dbReference type="InterPro" id="IPR033113">
    <property type="entry name" value="PLA2_histidine"/>
</dbReference>
<evidence type="ECO:0000313" key="5">
    <source>
        <dbReference type="Proteomes" id="UP000029267"/>
    </source>
</evidence>